<sequence length="119" mass="13135">MSKQIAVGGGYAILNVAELETRFRMDGIERSPKVVQSWGVTPFSPTGVQYPKHKILLGELISGNDVIFPNVTLTAKEKVKARSTCALHFMLSSSVDLWERGDEDKVCPHEIHLSPLCDP</sequence>
<proteinExistence type="predicted"/>
<keyword evidence="2" id="KW-1185">Reference proteome</keyword>
<gene>
    <name evidence="1" type="ORF">TPAB3V08_LOCUS9348</name>
</gene>
<accession>A0ABN7P3U4</accession>
<reference evidence="1" key="1">
    <citation type="submission" date="2021-03" db="EMBL/GenBank/DDBJ databases">
        <authorList>
            <person name="Tran Van P."/>
        </authorList>
    </citation>
    <scope>NUCLEOTIDE SEQUENCE</scope>
</reference>
<evidence type="ECO:0000313" key="2">
    <source>
        <dbReference type="Proteomes" id="UP001153148"/>
    </source>
</evidence>
<protein>
    <submittedName>
        <fullName evidence="1">Uncharacterized protein</fullName>
    </submittedName>
</protein>
<dbReference type="Proteomes" id="UP001153148">
    <property type="component" value="Unassembled WGS sequence"/>
</dbReference>
<evidence type="ECO:0000313" key="1">
    <source>
        <dbReference type="EMBL" id="CAG2062397.1"/>
    </source>
</evidence>
<dbReference type="EMBL" id="CAJPIN010020094">
    <property type="protein sequence ID" value="CAG2062397.1"/>
    <property type="molecule type" value="Genomic_DNA"/>
</dbReference>
<comment type="caution">
    <text evidence="1">The sequence shown here is derived from an EMBL/GenBank/DDBJ whole genome shotgun (WGS) entry which is preliminary data.</text>
</comment>
<organism evidence="1 2">
    <name type="scientific">Timema podura</name>
    <name type="common">Walking stick</name>
    <dbReference type="NCBI Taxonomy" id="61482"/>
    <lineage>
        <taxon>Eukaryota</taxon>
        <taxon>Metazoa</taxon>
        <taxon>Ecdysozoa</taxon>
        <taxon>Arthropoda</taxon>
        <taxon>Hexapoda</taxon>
        <taxon>Insecta</taxon>
        <taxon>Pterygota</taxon>
        <taxon>Neoptera</taxon>
        <taxon>Polyneoptera</taxon>
        <taxon>Phasmatodea</taxon>
        <taxon>Timematodea</taxon>
        <taxon>Timematoidea</taxon>
        <taxon>Timematidae</taxon>
        <taxon>Timema</taxon>
    </lineage>
</organism>
<name>A0ABN7P3U4_TIMPD</name>